<keyword evidence="2" id="KW-1185">Reference proteome</keyword>
<proteinExistence type="predicted"/>
<organism evidence="1 2">
    <name type="scientific">Armillaria borealis</name>
    <dbReference type="NCBI Taxonomy" id="47425"/>
    <lineage>
        <taxon>Eukaryota</taxon>
        <taxon>Fungi</taxon>
        <taxon>Dikarya</taxon>
        <taxon>Basidiomycota</taxon>
        <taxon>Agaricomycotina</taxon>
        <taxon>Agaricomycetes</taxon>
        <taxon>Agaricomycetidae</taxon>
        <taxon>Agaricales</taxon>
        <taxon>Marasmiineae</taxon>
        <taxon>Physalacriaceae</taxon>
        <taxon>Armillaria</taxon>
    </lineage>
</organism>
<reference evidence="1" key="1">
    <citation type="submission" date="2023-06" db="EMBL/GenBank/DDBJ databases">
        <authorList>
            <consortium name="Lawrence Berkeley National Laboratory"/>
            <person name="Ahrendt S."/>
            <person name="Sahu N."/>
            <person name="Indic B."/>
            <person name="Wong-Bajracharya J."/>
            <person name="Merenyi Z."/>
            <person name="Ke H.-M."/>
            <person name="Monk M."/>
            <person name="Kocsube S."/>
            <person name="Drula E."/>
            <person name="Lipzen A."/>
            <person name="Balint B."/>
            <person name="Henrissat B."/>
            <person name="Andreopoulos B."/>
            <person name="Martin F.M."/>
            <person name="Harder C.B."/>
            <person name="Rigling D."/>
            <person name="Ford K.L."/>
            <person name="Foster G.D."/>
            <person name="Pangilinan J."/>
            <person name="Papanicolaou A."/>
            <person name="Barry K."/>
            <person name="LaButti K."/>
            <person name="Viragh M."/>
            <person name="Koriabine M."/>
            <person name="Yan M."/>
            <person name="Riley R."/>
            <person name="Champramary S."/>
            <person name="Plett K.L."/>
            <person name="Tsai I.J."/>
            <person name="Slot J."/>
            <person name="Sipos G."/>
            <person name="Plett J."/>
            <person name="Nagy L.G."/>
            <person name="Grigoriev I.V."/>
        </authorList>
    </citation>
    <scope>NUCLEOTIDE SEQUENCE</scope>
    <source>
        <strain evidence="1">FPL87.14</strain>
    </source>
</reference>
<gene>
    <name evidence="1" type="ORF">EV421DRAFT_1740954</name>
</gene>
<name>A0AA39J3S8_9AGAR</name>
<sequence length="338" mass="37547">MGKKHKLSGLSDAKLISAYSSLIKLRKTFQYEVVDEQAEDVESAKTDRFEEQLDKLLSSMEPRLETEFPHSHLLQSFSFSNVTLENLEDHLRIKQTANLQLKSDHPARVEKTIDLGQDQFWSSNNLHRHLNGLEMLVPQTSEANARSWIDAFFFRASAMVPTGMRMVLNMEHTIPATVLHPTTSTTLAGQIDYSAIVAEEGVAGKCYIGRSVDIDDPSSFANWVLCDCSGARYPQGPCSASSGGDVWTRKAVEKFLRGALTDGHQWIFLILHLNSDGNGGTFKRSVTVHLSVSGLPGGPQEVAKPTADLIAGILSFWIEHSFDDLGQDDWFELVQPNQ</sequence>
<dbReference type="EMBL" id="JAUEPT010000072">
    <property type="protein sequence ID" value="KAK0434304.1"/>
    <property type="molecule type" value="Genomic_DNA"/>
</dbReference>
<dbReference type="Proteomes" id="UP001175226">
    <property type="component" value="Unassembled WGS sequence"/>
</dbReference>
<evidence type="ECO:0000313" key="2">
    <source>
        <dbReference type="Proteomes" id="UP001175226"/>
    </source>
</evidence>
<comment type="caution">
    <text evidence="1">The sequence shown here is derived from an EMBL/GenBank/DDBJ whole genome shotgun (WGS) entry which is preliminary data.</text>
</comment>
<protein>
    <submittedName>
        <fullName evidence="1">Uncharacterized protein</fullName>
    </submittedName>
</protein>
<evidence type="ECO:0000313" key="1">
    <source>
        <dbReference type="EMBL" id="KAK0434304.1"/>
    </source>
</evidence>
<accession>A0AA39J3S8</accession>
<dbReference type="AlphaFoldDB" id="A0AA39J3S8"/>